<dbReference type="PANTHER" id="PTHR30483:SF6">
    <property type="entry name" value="PERIPLASMIC BINDING PROTEIN OF ABC TRANSPORTER FOR NATURAL AMINO ACIDS"/>
    <property type="match status" value="1"/>
</dbReference>
<gene>
    <name evidence="4" type="ORF">GCM10010921_02410</name>
</gene>
<comment type="caution">
    <text evidence="4">The sequence shown here is derived from an EMBL/GenBank/DDBJ whole genome shotgun (WGS) entry which is preliminary data.</text>
</comment>
<reference evidence="4" key="2">
    <citation type="submission" date="2020-09" db="EMBL/GenBank/DDBJ databases">
        <authorList>
            <person name="Sun Q."/>
            <person name="Zhou Y."/>
        </authorList>
    </citation>
    <scope>NUCLEOTIDE SEQUENCE</scope>
    <source>
        <strain evidence="4">CGMCC 1.15794</strain>
    </source>
</reference>
<reference evidence="4" key="1">
    <citation type="journal article" date="2014" name="Int. J. Syst. Evol. Microbiol.">
        <title>Complete genome sequence of Corynebacterium casei LMG S-19264T (=DSM 44701T), isolated from a smear-ripened cheese.</title>
        <authorList>
            <consortium name="US DOE Joint Genome Institute (JGI-PGF)"/>
            <person name="Walter F."/>
            <person name="Albersmeier A."/>
            <person name="Kalinowski J."/>
            <person name="Ruckert C."/>
        </authorList>
    </citation>
    <scope>NUCLEOTIDE SEQUENCE</scope>
    <source>
        <strain evidence="4">CGMCC 1.15794</strain>
    </source>
</reference>
<feature type="domain" description="Leucine-binding protein" evidence="3">
    <location>
        <begin position="2"/>
        <end position="136"/>
    </location>
</feature>
<keyword evidence="2" id="KW-0732">Signal</keyword>
<dbReference type="InterPro" id="IPR028082">
    <property type="entry name" value="Peripla_BP_I"/>
</dbReference>
<evidence type="ECO:0000259" key="3">
    <source>
        <dbReference type="Pfam" id="PF13458"/>
    </source>
</evidence>
<keyword evidence="5" id="KW-1185">Reference proteome</keyword>
<dbReference type="PANTHER" id="PTHR30483">
    <property type="entry name" value="LEUCINE-SPECIFIC-BINDING PROTEIN"/>
    <property type="match status" value="1"/>
</dbReference>
<dbReference type="SUPFAM" id="SSF53822">
    <property type="entry name" value="Periplasmic binding protein-like I"/>
    <property type="match status" value="1"/>
</dbReference>
<dbReference type="AlphaFoldDB" id="A0A917IB87"/>
<comment type="similarity">
    <text evidence="1">Belongs to the leucine-binding protein family.</text>
</comment>
<sequence length="157" mass="17284">MIVIIGYAADGALITSQARELGIEQPIVGISSIYNQQFIELADEAAEGVETLSYFTPSNPDERVQQFIADFRDEYGVEVPSDFAIRAYDALGIVAQAAEAAHEAGDLTRSGIRDALDEGTDFETILYGDITFNENRRVDDAQQYPLVVRDGAFQLRD</sequence>
<evidence type="ECO:0000256" key="2">
    <source>
        <dbReference type="ARBA" id="ARBA00022729"/>
    </source>
</evidence>
<dbReference type="Pfam" id="PF13458">
    <property type="entry name" value="Peripla_BP_6"/>
    <property type="match status" value="1"/>
</dbReference>
<dbReference type="InterPro" id="IPR051010">
    <property type="entry name" value="BCAA_transport"/>
</dbReference>
<evidence type="ECO:0000313" key="5">
    <source>
        <dbReference type="Proteomes" id="UP000657592"/>
    </source>
</evidence>
<protein>
    <recommendedName>
        <fullName evidence="3">Leucine-binding protein domain-containing protein</fullName>
    </recommendedName>
</protein>
<organism evidence="4 5">
    <name type="scientific">Microbacterium album</name>
    <dbReference type="NCBI Taxonomy" id="2053191"/>
    <lineage>
        <taxon>Bacteria</taxon>
        <taxon>Bacillati</taxon>
        <taxon>Actinomycetota</taxon>
        <taxon>Actinomycetes</taxon>
        <taxon>Micrococcales</taxon>
        <taxon>Microbacteriaceae</taxon>
        <taxon>Microbacterium</taxon>
    </lineage>
</organism>
<dbReference type="Gene3D" id="3.40.50.2300">
    <property type="match status" value="2"/>
</dbReference>
<evidence type="ECO:0000256" key="1">
    <source>
        <dbReference type="ARBA" id="ARBA00010062"/>
    </source>
</evidence>
<dbReference type="Proteomes" id="UP000657592">
    <property type="component" value="Unassembled WGS sequence"/>
</dbReference>
<accession>A0A917IB87</accession>
<dbReference type="InterPro" id="IPR028081">
    <property type="entry name" value="Leu-bd"/>
</dbReference>
<dbReference type="EMBL" id="BMJY01000001">
    <property type="protein sequence ID" value="GGH34590.1"/>
    <property type="molecule type" value="Genomic_DNA"/>
</dbReference>
<proteinExistence type="inferred from homology"/>
<evidence type="ECO:0000313" key="4">
    <source>
        <dbReference type="EMBL" id="GGH34590.1"/>
    </source>
</evidence>
<name>A0A917IB87_9MICO</name>